<evidence type="ECO:0000256" key="1">
    <source>
        <dbReference type="SAM" id="Phobius"/>
    </source>
</evidence>
<evidence type="ECO:0000313" key="2">
    <source>
        <dbReference type="EMBL" id="QHT01449.1"/>
    </source>
</evidence>
<proteinExistence type="predicted"/>
<keyword evidence="1" id="KW-0812">Transmembrane</keyword>
<keyword evidence="1" id="KW-1133">Transmembrane helix</keyword>
<feature type="transmembrane region" description="Helical" evidence="1">
    <location>
        <begin position="101"/>
        <end position="123"/>
    </location>
</feature>
<reference evidence="2" key="1">
    <citation type="journal article" date="2020" name="Nature">
        <title>Giant virus diversity and host interactions through global metagenomics.</title>
        <authorList>
            <person name="Schulz F."/>
            <person name="Roux S."/>
            <person name="Paez-Espino D."/>
            <person name="Jungbluth S."/>
            <person name="Walsh D.A."/>
            <person name="Denef V.J."/>
            <person name="McMahon K.D."/>
            <person name="Konstantinidis K.T."/>
            <person name="Eloe-Fadrosh E.A."/>
            <person name="Kyrpides N.C."/>
            <person name="Woyke T."/>
        </authorList>
    </citation>
    <scope>NUCLEOTIDE SEQUENCE</scope>
    <source>
        <strain evidence="2">GVMAG-M-3300020192-26</strain>
    </source>
</reference>
<dbReference type="EMBL" id="MN739373">
    <property type="protein sequence ID" value="QHT01449.1"/>
    <property type="molecule type" value="Genomic_DNA"/>
</dbReference>
<organism evidence="2">
    <name type="scientific">viral metagenome</name>
    <dbReference type="NCBI Taxonomy" id="1070528"/>
    <lineage>
        <taxon>unclassified sequences</taxon>
        <taxon>metagenomes</taxon>
        <taxon>organismal metagenomes</taxon>
    </lineage>
</organism>
<keyword evidence="1" id="KW-0472">Membrane</keyword>
<name>A0A6C0CCN6_9ZZZZ</name>
<sequence length="138" mass="15385">MDDSVERVQKYIASARANSSLSQTTLQELTELHNNLNSTNIASTRKMVDKLLAINILRPSDYDMIIANNQIKSGCTTIAIALFATISLLICMTISDKKIDWMIMYIILTVCTISCFFGVCDYISGTEMINRDKIKCSG</sequence>
<accession>A0A6C0CCN6</accession>
<feature type="transmembrane region" description="Helical" evidence="1">
    <location>
        <begin position="74"/>
        <end position="95"/>
    </location>
</feature>
<protein>
    <submittedName>
        <fullName evidence="2">Uncharacterized protein</fullName>
    </submittedName>
</protein>
<dbReference type="AlphaFoldDB" id="A0A6C0CCN6"/>